<organism evidence="2 3">
    <name type="scientific">Nocardioides piscis</name>
    <dbReference type="NCBI Taxonomy" id="2714938"/>
    <lineage>
        <taxon>Bacteria</taxon>
        <taxon>Bacillati</taxon>
        <taxon>Actinomycetota</taxon>
        <taxon>Actinomycetes</taxon>
        <taxon>Propionibacteriales</taxon>
        <taxon>Nocardioidaceae</taxon>
        <taxon>Nocardioides</taxon>
    </lineage>
</organism>
<evidence type="ECO:0000313" key="2">
    <source>
        <dbReference type="EMBL" id="QIK74135.1"/>
    </source>
</evidence>
<evidence type="ECO:0000313" key="3">
    <source>
        <dbReference type="Proteomes" id="UP000502035"/>
    </source>
</evidence>
<dbReference type="Proteomes" id="UP000502035">
    <property type="component" value="Chromosome"/>
</dbReference>
<feature type="transmembrane region" description="Helical" evidence="1">
    <location>
        <begin position="20"/>
        <end position="42"/>
    </location>
</feature>
<feature type="transmembrane region" description="Helical" evidence="1">
    <location>
        <begin position="438"/>
        <end position="456"/>
    </location>
</feature>
<feature type="transmembrane region" description="Helical" evidence="1">
    <location>
        <begin position="340"/>
        <end position="363"/>
    </location>
</feature>
<dbReference type="RefSeq" id="WP_166313676.1">
    <property type="nucleotide sequence ID" value="NZ_CP049866.1"/>
</dbReference>
<feature type="transmembrane region" description="Helical" evidence="1">
    <location>
        <begin position="154"/>
        <end position="172"/>
    </location>
</feature>
<feature type="transmembrane region" description="Helical" evidence="1">
    <location>
        <begin position="102"/>
        <end position="125"/>
    </location>
</feature>
<protein>
    <recommendedName>
        <fullName evidence="4">Fenitrothion hydrolase</fullName>
    </recommendedName>
</protein>
<dbReference type="EMBL" id="CP049866">
    <property type="protein sequence ID" value="QIK74135.1"/>
    <property type="molecule type" value="Genomic_DNA"/>
</dbReference>
<keyword evidence="1" id="KW-1133">Transmembrane helix</keyword>
<keyword evidence="1" id="KW-0812">Transmembrane</keyword>
<keyword evidence="3" id="KW-1185">Reference proteome</keyword>
<feature type="transmembrane region" description="Helical" evidence="1">
    <location>
        <begin position="71"/>
        <end position="90"/>
    </location>
</feature>
<dbReference type="AlphaFoldDB" id="A0A6G7YBG0"/>
<sequence length="458" mass="49345">MDDRILAHGLGGAKDLPLPLALTVAGAVAALVISFTVLALAWREPRYDSATSGRPAPEWLDRLVSSTAWRVWWRVFGMAWLLYVGWAAVAGSDTLINPTLGVFYVLLWVGIVPLSVLLGPVWRAISPSRTINLLLAKVSGSDPDVGLYTYPPRLGYWPAAVGLFAFVWLELVHPGSTDVGTVRLWFATYLGIMLIGGALFGNRFYAHADPFEVYSSLCAKLSVWGRRDGSVETVAGRPDEDSRLVLRSPLANLDTTDARPGLVAVVAVLFGSTAFDSFRESTPWVKFIQSSSLESTLLSNLGLLGFCAGVGLVLAIGTMATGLRAVGEDGGIRRSTLPDLFAHSVIPIIVGYIVAHYLTYFVMVGQMTLIQLSDPLSRGDDLLGLSDMTVNPWLSYHPTFVATVKVLAVVTGHVLGVVAAHERAVRLLPVRHQLTGQLPLLFAMVGFTVGGLYLLFAA</sequence>
<keyword evidence="1" id="KW-0472">Membrane</keyword>
<feature type="transmembrane region" description="Helical" evidence="1">
    <location>
        <begin position="297"/>
        <end position="320"/>
    </location>
</feature>
<accession>A0A6G7YBG0</accession>
<evidence type="ECO:0008006" key="4">
    <source>
        <dbReference type="Google" id="ProtNLM"/>
    </source>
</evidence>
<proteinExistence type="predicted"/>
<feature type="transmembrane region" description="Helical" evidence="1">
    <location>
        <begin position="184"/>
        <end position="205"/>
    </location>
</feature>
<dbReference type="KEGG" id="npi:G7071_00460"/>
<reference evidence="2 3" key="1">
    <citation type="submission" date="2020-03" db="EMBL/GenBank/DDBJ databases">
        <title>Nocardioides sp. nov., isolated from fish.</title>
        <authorList>
            <person name="Hyun D.-W."/>
            <person name="Bae J.-W."/>
        </authorList>
    </citation>
    <scope>NUCLEOTIDE SEQUENCE [LARGE SCALE GENOMIC DNA]</scope>
    <source>
        <strain evidence="2 3">HDW12A</strain>
    </source>
</reference>
<evidence type="ECO:0000256" key="1">
    <source>
        <dbReference type="SAM" id="Phobius"/>
    </source>
</evidence>
<gene>
    <name evidence="2" type="ORF">G7071_00460</name>
</gene>
<name>A0A6G7YBG0_9ACTN</name>